<dbReference type="InterPro" id="IPR012796">
    <property type="entry name" value="Lysidine-tRNA-synth_C"/>
</dbReference>
<comment type="subcellular location">
    <subcellularLocation>
        <location evidence="1 8">Cytoplasm</location>
    </subcellularLocation>
</comment>
<dbReference type="NCBIfam" id="TIGR02433">
    <property type="entry name" value="lysidine_TilS_C"/>
    <property type="match status" value="1"/>
</dbReference>
<dbReference type="EMBL" id="JAULBC010000001">
    <property type="protein sequence ID" value="MEX6686698.1"/>
    <property type="molecule type" value="Genomic_DNA"/>
</dbReference>
<comment type="similarity">
    <text evidence="8">Belongs to the tRNA(Ile)-lysidine synthase family.</text>
</comment>
<dbReference type="Gene3D" id="3.40.50.620">
    <property type="entry name" value="HUPs"/>
    <property type="match status" value="1"/>
</dbReference>
<comment type="catalytic activity">
    <reaction evidence="7 8">
        <text>cytidine(34) in tRNA(Ile2) + L-lysine + ATP = lysidine(34) in tRNA(Ile2) + AMP + diphosphate + H(+)</text>
        <dbReference type="Rhea" id="RHEA:43744"/>
        <dbReference type="Rhea" id="RHEA-COMP:10625"/>
        <dbReference type="Rhea" id="RHEA-COMP:10670"/>
        <dbReference type="ChEBI" id="CHEBI:15378"/>
        <dbReference type="ChEBI" id="CHEBI:30616"/>
        <dbReference type="ChEBI" id="CHEBI:32551"/>
        <dbReference type="ChEBI" id="CHEBI:33019"/>
        <dbReference type="ChEBI" id="CHEBI:82748"/>
        <dbReference type="ChEBI" id="CHEBI:83665"/>
        <dbReference type="ChEBI" id="CHEBI:456215"/>
        <dbReference type="EC" id="6.3.4.19"/>
    </reaction>
</comment>
<dbReference type="CDD" id="cd01992">
    <property type="entry name" value="TilS_N"/>
    <property type="match status" value="1"/>
</dbReference>
<gene>
    <name evidence="8 10" type="primary">tilS</name>
    <name evidence="10" type="ORF">QTN47_04290</name>
</gene>
<comment type="function">
    <text evidence="8">Ligates lysine onto the cytidine present at position 34 of the AUA codon-specific tRNA(Ile) that contains the anticodon CAU, in an ATP-dependent manner. Cytidine is converted to lysidine, thus changing the amino acid specificity of the tRNA from methionine to isoleucine.</text>
</comment>
<evidence type="ECO:0000256" key="2">
    <source>
        <dbReference type="ARBA" id="ARBA00022490"/>
    </source>
</evidence>
<reference evidence="10 11" key="1">
    <citation type="submission" date="2023-07" db="EMBL/GenBank/DDBJ databases">
        <authorList>
            <person name="Lian W.-H."/>
        </authorList>
    </citation>
    <scope>NUCLEOTIDE SEQUENCE [LARGE SCALE GENOMIC DNA]</scope>
    <source>
        <strain evidence="10 11">SYSU DXS3180</strain>
    </source>
</reference>
<keyword evidence="11" id="KW-1185">Reference proteome</keyword>
<dbReference type="InterPro" id="IPR011063">
    <property type="entry name" value="TilS/TtcA_N"/>
</dbReference>
<feature type="domain" description="Lysidine-tRNA(Ile) synthetase C-terminal" evidence="9">
    <location>
        <begin position="376"/>
        <end position="448"/>
    </location>
</feature>
<dbReference type="PANTHER" id="PTHR43033:SF1">
    <property type="entry name" value="TRNA(ILE)-LYSIDINE SYNTHASE-RELATED"/>
    <property type="match status" value="1"/>
</dbReference>
<dbReference type="Pfam" id="PF11734">
    <property type="entry name" value="TilS_C"/>
    <property type="match status" value="1"/>
</dbReference>
<keyword evidence="4 8" id="KW-0819">tRNA processing</keyword>
<feature type="binding site" evidence="8">
    <location>
        <begin position="30"/>
        <end position="35"/>
    </location>
    <ligand>
        <name>ATP</name>
        <dbReference type="ChEBI" id="CHEBI:30616"/>
    </ligand>
</feature>
<evidence type="ECO:0000256" key="6">
    <source>
        <dbReference type="ARBA" id="ARBA00022840"/>
    </source>
</evidence>
<dbReference type="EC" id="6.3.4.19" evidence="8"/>
<evidence type="ECO:0000313" key="11">
    <source>
        <dbReference type="Proteomes" id="UP001560573"/>
    </source>
</evidence>
<dbReference type="HAMAP" id="MF_01161">
    <property type="entry name" value="tRNA_Ile_lys_synt"/>
    <property type="match status" value="1"/>
</dbReference>
<evidence type="ECO:0000256" key="7">
    <source>
        <dbReference type="ARBA" id="ARBA00048539"/>
    </source>
</evidence>
<keyword evidence="5 8" id="KW-0547">Nucleotide-binding</keyword>
<protein>
    <recommendedName>
        <fullName evidence="8">tRNA(Ile)-lysidine synthase</fullName>
        <ecNumber evidence="8">6.3.4.19</ecNumber>
    </recommendedName>
    <alternativeName>
        <fullName evidence="8">tRNA(Ile)-2-lysyl-cytidine synthase</fullName>
    </alternativeName>
    <alternativeName>
        <fullName evidence="8">tRNA(Ile)-lysidine synthetase</fullName>
    </alternativeName>
</protein>
<sequence length="451" mass="51854">MDLLLKFKQFIANAVPQLHPSNDELLVAVSGGIDSIVLTDLLIKSKFDVAIAHCNFQLRGAESDRDEAFVHQLADRYGVPLFVQRFNTKQFAEENKLSIQEAARKLRYDWFGEILENKTAKSGNPAYLATAHHADDNVETMLMHFFRGTGIQGLTGMPFYHKERRMVRPLLFASREEILVYANDHRLAWVEDSSNASDKYTRNLFRNKIIPSLKEVFPQLEENLQGNLQRFSEIAELYTEVVAQHKKKLIETRGSEVHIPLLKLQKTSPLKTIIFEIIKEYNFSSAQVDELIKLFDADNGSFIESASRRIIKNRGWLIIAPKKNDIADHIIIEEKETHVHFSNGELHIKKLDGANIQVSADKDVALLDASAIRFPLLLRKWKQGDYFYPLGMKKKKKLSRFFIDQKLSLVDKESAWVLEMDKKIVWVVGHRIDDRFKLTPGTKNVIAIKKL</sequence>
<keyword evidence="6 8" id="KW-0067">ATP-binding</keyword>
<name>A0ABV3ZA17_9BACT</name>
<dbReference type="GO" id="GO:0032267">
    <property type="term" value="F:tRNA(Ile)-lysidine synthase activity"/>
    <property type="evidence" value="ECO:0007669"/>
    <property type="project" value="UniProtKB-EC"/>
</dbReference>
<dbReference type="Proteomes" id="UP001560573">
    <property type="component" value="Unassembled WGS sequence"/>
</dbReference>
<dbReference type="PANTHER" id="PTHR43033">
    <property type="entry name" value="TRNA(ILE)-LYSIDINE SYNTHASE-RELATED"/>
    <property type="match status" value="1"/>
</dbReference>
<evidence type="ECO:0000256" key="4">
    <source>
        <dbReference type="ARBA" id="ARBA00022694"/>
    </source>
</evidence>
<dbReference type="Pfam" id="PF01171">
    <property type="entry name" value="ATP_bind_3"/>
    <property type="match status" value="1"/>
</dbReference>
<evidence type="ECO:0000256" key="3">
    <source>
        <dbReference type="ARBA" id="ARBA00022598"/>
    </source>
</evidence>
<dbReference type="SUPFAM" id="SSF56037">
    <property type="entry name" value="PheT/TilS domain"/>
    <property type="match status" value="1"/>
</dbReference>
<dbReference type="RefSeq" id="WP_369328094.1">
    <property type="nucleotide sequence ID" value="NZ_JAULBC010000001.1"/>
</dbReference>
<organism evidence="10 11">
    <name type="scientific">Danxiaibacter flavus</name>
    <dbReference type="NCBI Taxonomy" id="3049108"/>
    <lineage>
        <taxon>Bacteria</taxon>
        <taxon>Pseudomonadati</taxon>
        <taxon>Bacteroidota</taxon>
        <taxon>Chitinophagia</taxon>
        <taxon>Chitinophagales</taxon>
        <taxon>Chitinophagaceae</taxon>
        <taxon>Danxiaibacter</taxon>
    </lineage>
</organism>
<evidence type="ECO:0000259" key="9">
    <source>
        <dbReference type="SMART" id="SM00977"/>
    </source>
</evidence>
<evidence type="ECO:0000256" key="8">
    <source>
        <dbReference type="HAMAP-Rule" id="MF_01161"/>
    </source>
</evidence>
<dbReference type="SMART" id="SM00977">
    <property type="entry name" value="TilS_C"/>
    <property type="match status" value="1"/>
</dbReference>
<dbReference type="InterPro" id="IPR012094">
    <property type="entry name" value="tRNA_Ile_lys_synt"/>
</dbReference>
<proteinExistence type="inferred from homology"/>
<accession>A0ABV3ZA17</accession>
<dbReference type="NCBIfam" id="TIGR02432">
    <property type="entry name" value="lysidine_TilS_N"/>
    <property type="match status" value="1"/>
</dbReference>
<evidence type="ECO:0000313" key="10">
    <source>
        <dbReference type="EMBL" id="MEX6686698.1"/>
    </source>
</evidence>
<comment type="caution">
    <text evidence="10">The sequence shown here is derived from an EMBL/GenBank/DDBJ whole genome shotgun (WGS) entry which is preliminary data.</text>
</comment>
<dbReference type="SUPFAM" id="SSF52402">
    <property type="entry name" value="Adenine nucleotide alpha hydrolases-like"/>
    <property type="match status" value="1"/>
</dbReference>
<comment type="domain">
    <text evidence="8">The N-terminal region contains the highly conserved SGGXDS motif, predicted to be a P-loop motif involved in ATP binding.</text>
</comment>
<keyword evidence="2 8" id="KW-0963">Cytoplasm</keyword>
<dbReference type="InterPro" id="IPR014729">
    <property type="entry name" value="Rossmann-like_a/b/a_fold"/>
</dbReference>
<keyword evidence="3 8" id="KW-0436">Ligase</keyword>
<evidence type="ECO:0000256" key="1">
    <source>
        <dbReference type="ARBA" id="ARBA00004496"/>
    </source>
</evidence>
<evidence type="ECO:0000256" key="5">
    <source>
        <dbReference type="ARBA" id="ARBA00022741"/>
    </source>
</evidence>
<dbReference type="InterPro" id="IPR012795">
    <property type="entry name" value="tRNA_Ile_lys_synt_N"/>
</dbReference>